<dbReference type="EMBL" id="CAHIKZ030000126">
    <property type="protein sequence ID" value="CAE1153976.1"/>
    <property type="molecule type" value="Genomic_DNA"/>
</dbReference>
<evidence type="ECO:0000313" key="4">
    <source>
        <dbReference type="EMBL" id="CAE1153976.1"/>
    </source>
</evidence>
<dbReference type="GO" id="GO:0034198">
    <property type="term" value="P:cellular response to amino acid starvation"/>
    <property type="evidence" value="ECO:0007669"/>
    <property type="project" value="UniProtKB-UniRule"/>
</dbReference>
<evidence type="ECO:0000313" key="5">
    <source>
        <dbReference type="Proteomes" id="UP000597762"/>
    </source>
</evidence>
<dbReference type="GO" id="GO:0005764">
    <property type="term" value="C:lysosome"/>
    <property type="evidence" value="ECO:0007669"/>
    <property type="project" value="UniProtKB-SubCell"/>
</dbReference>
<comment type="caution">
    <text evidence="4">The sequence shown here is derived from an EMBL/GenBank/DDBJ whole genome shotgun (WGS) entry which is preliminary data.</text>
</comment>
<feature type="domain" description="GATOR1 complex protein NPRL3 C-terminal HTH" evidence="3">
    <location>
        <begin position="528"/>
        <end position="587"/>
    </location>
</feature>
<proteinExistence type="inferred from homology"/>
<dbReference type="GO" id="GO:0038202">
    <property type="term" value="P:TORC1 signaling"/>
    <property type="evidence" value="ECO:0007669"/>
    <property type="project" value="TreeGrafter"/>
</dbReference>
<comment type="function">
    <text evidence="2">As a component of the GATOR1 complex functions as an inhibitor of the amino acid-sensing branch of the TORC1 pathway.</text>
</comment>
<dbReference type="PANTHER" id="PTHR13153">
    <property type="entry name" value="CGTHBA PROTEIN -14 GENE PROTEIN"/>
    <property type="match status" value="1"/>
</dbReference>
<dbReference type="Pfam" id="PF03666">
    <property type="entry name" value="NPR3"/>
    <property type="match status" value="1"/>
</dbReference>
<keyword evidence="5" id="KW-1185">Reference proteome</keyword>
<dbReference type="InterPro" id="IPR005365">
    <property type="entry name" value="Npr3"/>
</dbReference>
<protein>
    <recommendedName>
        <fullName evidence="2">GATOR complex protein NPRL3</fullName>
    </recommendedName>
    <alternativeName>
        <fullName evidence="2">Nitrogen permease regulator 3-like protein</fullName>
    </alternativeName>
</protein>
<evidence type="ECO:0000256" key="2">
    <source>
        <dbReference type="RuleBase" id="RU368069"/>
    </source>
</evidence>
<keyword evidence="2" id="KW-0732">Signal</keyword>
<dbReference type="PANTHER" id="PTHR13153:SF5">
    <property type="entry name" value="GATOR COMPLEX PROTEIN NPRL3"/>
    <property type="match status" value="1"/>
</dbReference>
<dbReference type="OrthoDB" id="18648at2759"/>
<keyword evidence="2" id="KW-0458">Lysosome</keyword>
<gene>
    <name evidence="4" type="ORF">SPHA_4082</name>
</gene>
<name>A0A812AS34_ACAPH</name>
<dbReference type="InterPro" id="IPR056603">
    <property type="entry name" value="HTH_NPRL3"/>
</dbReference>
<dbReference type="GO" id="GO:1990130">
    <property type="term" value="C:GATOR1 complex"/>
    <property type="evidence" value="ECO:0007669"/>
    <property type="project" value="UniProtKB-UniRule"/>
</dbReference>
<comment type="similarity">
    <text evidence="1 2">Belongs to the NPR3 family.</text>
</comment>
<evidence type="ECO:0000259" key="3">
    <source>
        <dbReference type="Pfam" id="PF24064"/>
    </source>
</evidence>
<accession>A0A812AS34</accession>
<reference evidence="4" key="1">
    <citation type="submission" date="2021-01" db="EMBL/GenBank/DDBJ databases">
        <authorList>
            <person name="Li R."/>
            <person name="Bekaert M."/>
        </authorList>
    </citation>
    <scope>NUCLEOTIDE SEQUENCE</scope>
    <source>
        <strain evidence="4">Farmed</strain>
    </source>
</reference>
<sequence length="602" mass="68584">MTDLNPIAIILATSGSKGNRILFRYPPETVKKNAVASKSNAFTNPYAVTIAEDFSAKVEESESNKENETLLGSHNIVGFNIQTLGTLLAAETILCGQRFDVKIKDVRFVGYPLHLHNPNSKMVQTIQSFNVVIVLRAQMMHTLVWRKASVDTTVVNYYQDLAKQITVAIRHEECRCNYLTLQTKAMQQVHDEMTPLPEGFECPYEMILERSQLARELKCIYDSLCRNGIVHLYINHWVMVNFCLPHRVHLNSFNNKAPTPEAIHKCLHSLRPYHGVLLLVDSDTLLKSLPIDNSPALSRLIHYINPTKNLKTLSLDTDLSLSQVFRLVSHLVYWAKAMVIFPLCENNMYVLSPHTNPITSVGTLKFILIDSNVYLVKSFERNFPNESLPVVLAKYSLPIRMSEYRDAIDTSQKQSQKCKLVVWMLQHQVLIQLHTYIFLSLPTQKSKKKKLSDSLLSSMPLSQCLLGRSVPDVTIDENCVLERTQSSSDIASVNSDESVNLGIPHSTSMDVLNLSEGLRDTMLKYLTPEEYETVLRLPASRNIEDLKLFASLCCYFDGRHHLEEIMYYENLRRSQVIAILDNFHDILETCTHEDPATSFHIR</sequence>
<comment type="subcellular location">
    <subcellularLocation>
        <location evidence="2">Lysosome</location>
    </subcellularLocation>
</comment>
<dbReference type="GO" id="GO:0010508">
    <property type="term" value="P:positive regulation of autophagy"/>
    <property type="evidence" value="ECO:0007669"/>
    <property type="project" value="TreeGrafter"/>
</dbReference>
<evidence type="ECO:0000256" key="1">
    <source>
        <dbReference type="ARBA" id="ARBA00010546"/>
    </source>
</evidence>
<dbReference type="GO" id="GO:1904262">
    <property type="term" value="P:negative regulation of TORC1 signaling"/>
    <property type="evidence" value="ECO:0007669"/>
    <property type="project" value="TreeGrafter"/>
</dbReference>
<dbReference type="Pfam" id="PF24064">
    <property type="entry name" value="HTH_NPRL3"/>
    <property type="match status" value="1"/>
</dbReference>
<organism evidence="4 5">
    <name type="scientific">Acanthosepion pharaonis</name>
    <name type="common">Pharaoh cuttlefish</name>
    <name type="synonym">Sepia pharaonis</name>
    <dbReference type="NCBI Taxonomy" id="158019"/>
    <lineage>
        <taxon>Eukaryota</taxon>
        <taxon>Metazoa</taxon>
        <taxon>Spiralia</taxon>
        <taxon>Lophotrochozoa</taxon>
        <taxon>Mollusca</taxon>
        <taxon>Cephalopoda</taxon>
        <taxon>Coleoidea</taxon>
        <taxon>Decapodiformes</taxon>
        <taxon>Sepiida</taxon>
        <taxon>Sepiina</taxon>
        <taxon>Sepiidae</taxon>
        <taxon>Acanthosepion</taxon>
    </lineage>
</organism>
<dbReference type="AlphaFoldDB" id="A0A812AS34"/>
<dbReference type="Proteomes" id="UP000597762">
    <property type="component" value="Unassembled WGS sequence"/>
</dbReference>